<evidence type="ECO:0000313" key="1">
    <source>
        <dbReference type="EMBL" id="PFB07306.1"/>
    </source>
</evidence>
<name>A0A9X6VB91_BACTU</name>
<dbReference type="RefSeq" id="WP_042596001.1">
    <property type="nucleotide sequence ID" value="NZ_CP014847.1"/>
</dbReference>
<dbReference type="Proteomes" id="UP000220397">
    <property type="component" value="Unassembled WGS sequence"/>
</dbReference>
<proteinExistence type="predicted"/>
<accession>A0A9X6VB91</accession>
<organism evidence="1 2">
    <name type="scientific">Bacillus thuringiensis</name>
    <dbReference type="NCBI Taxonomy" id="1428"/>
    <lineage>
        <taxon>Bacteria</taxon>
        <taxon>Bacillati</taxon>
        <taxon>Bacillota</taxon>
        <taxon>Bacilli</taxon>
        <taxon>Bacillales</taxon>
        <taxon>Bacillaceae</taxon>
        <taxon>Bacillus</taxon>
        <taxon>Bacillus cereus group</taxon>
    </lineage>
</organism>
<dbReference type="AlphaFoldDB" id="A0A9X6VB91"/>
<evidence type="ECO:0000313" key="2">
    <source>
        <dbReference type="Proteomes" id="UP000220397"/>
    </source>
</evidence>
<dbReference type="EMBL" id="NTUS01000037">
    <property type="protein sequence ID" value="PFB07306.1"/>
    <property type="molecule type" value="Genomic_DNA"/>
</dbReference>
<comment type="caution">
    <text evidence="1">The sequence shown here is derived from an EMBL/GenBank/DDBJ whole genome shotgun (WGS) entry which is preliminary data.</text>
</comment>
<dbReference type="Gene3D" id="1.10.10.60">
    <property type="entry name" value="Homeodomain-like"/>
    <property type="match status" value="1"/>
</dbReference>
<dbReference type="Pfam" id="PF19776">
    <property type="entry name" value="DUF6262"/>
    <property type="match status" value="1"/>
</dbReference>
<reference evidence="1 2" key="1">
    <citation type="submission" date="2017-09" db="EMBL/GenBank/DDBJ databases">
        <title>Large-scale bioinformatics analysis of Bacillus genomes uncovers conserved roles of natural products in bacterial physiology.</title>
        <authorList>
            <consortium name="Agbiome Team Llc"/>
            <person name="Bleich R.M."/>
            <person name="Kirk G.J."/>
            <person name="Santa Maria K.C."/>
            <person name="Allen S.E."/>
            <person name="Farag S."/>
            <person name="Shank E.A."/>
            <person name="Bowers A."/>
        </authorList>
    </citation>
    <scope>NUCLEOTIDE SEQUENCE [LARGE SCALE GENOMIC DNA]</scope>
    <source>
        <strain evidence="1 2">AFS015413</strain>
    </source>
</reference>
<gene>
    <name evidence="1" type="ORF">CN398_12745</name>
</gene>
<sequence>MPNISNSNPIDLAAEKNRQRTTKKVIEALERLKKSGGISIQKVAKEAGISRKTLYNRPDLKAMIEEVKSLMKDTKNNKEKRGNVRSLQEERIIKLRDKVKTLQQEKQKLLEQNAGLTETVFELKQEVLELQECLYQEKRITEVERK</sequence>
<protein>
    <submittedName>
        <fullName evidence="1">TetR/AcrR family transcriptional regulator</fullName>
    </submittedName>
</protein>
<dbReference type="InterPro" id="IPR046229">
    <property type="entry name" value="TnpC-like"/>
</dbReference>